<feature type="region of interest" description="Disordered" evidence="1">
    <location>
        <begin position="104"/>
        <end position="145"/>
    </location>
</feature>
<feature type="region of interest" description="Disordered" evidence="1">
    <location>
        <begin position="164"/>
        <end position="302"/>
    </location>
</feature>
<gene>
    <name evidence="2" type="ORF">LTR05_001375</name>
</gene>
<dbReference type="Proteomes" id="UP001309876">
    <property type="component" value="Unassembled WGS sequence"/>
</dbReference>
<organism evidence="2 3">
    <name type="scientific">Lithohypha guttulata</name>
    <dbReference type="NCBI Taxonomy" id="1690604"/>
    <lineage>
        <taxon>Eukaryota</taxon>
        <taxon>Fungi</taxon>
        <taxon>Dikarya</taxon>
        <taxon>Ascomycota</taxon>
        <taxon>Pezizomycotina</taxon>
        <taxon>Eurotiomycetes</taxon>
        <taxon>Chaetothyriomycetidae</taxon>
        <taxon>Chaetothyriales</taxon>
        <taxon>Trichomeriaceae</taxon>
        <taxon>Lithohypha</taxon>
    </lineage>
</organism>
<proteinExistence type="predicted"/>
<accession>A0AAN7T7P8</accession>
<keyword evidence="3" id="KW-1185">Reference proteome</keyword>
<comment type="caution">
    <text evidence="2">The sequence shown here is derived from an EMBL/GenBank/DDBJ whole genome shotgun (WGS) entry which is preliminary data.</text>
</comment>
<evidence type="ECO:0000313" key="3">
    <source>
        <dbReference type="Proteomes" id="UP001309876"/>
    </source>
</evidence>
<evidence type="ECO:0000256" key="1">
    <source>
        <dbReference type="SAM" id="MobiDB-lite"/>
    </source>
</evidence>
<name>A0AAN7T7P8_9EURO</name>
<dbReference type="EMBL" id="JAVRRJ010000001">
    <property type="protein sequence ID" value="KAK5091195.1"/>
    <property type="molecule type" value="Genomic_DNA"/>
</dbReference>
<sequence length="302" mass="32719">MEVKAGSFVYRDAFFAEVAEGKRHARASDPELRNLLLPKKGSAPPKDQVAHWYEAQLLHYGLPRTKDKNTAKVRLMGALTSGKLSVPSDVQKVEADLKKEYANNQRRAKAAAKKEQTQVVNVPAAGKKRKAGDLENTSSSKSATTKISVKVGDMTFEIDQQTVSTAQPTAKKQKASASSAKTPAKKSATKAAKVKPTNSTTLPKSKASAIKPTTKSQPPTQPHTKPKVATPVKSSTGHGRHPRTKQTARRSGHVGYANRTGGRPVAAPEPVSMSSNTYYDDDESEPPPPYTEYDAEEEEEEE</sequence>
<feature type="compositionally biased region" description="Acidic residues" evidence="1">
    <location>
        <begin position="293"/>
        <end position="302"/>
    </location>
</feature>
<dbReference type="AlphaFoldDB" id="A0AAN7T7P8"/>
<protein>
    <submittedName>
        <fullName evidence="2">Uncharacterized protein</fullName>
    </submittedName>
</protein>
<reference evidence="2 3" key="1">
    <citation type="submission" date="2023-08" db="EMBL/GenBank/DDBJ databases">
        <title>Black Yeasts Isolated from many extreme environments.</title>
        <authorList>
            <person name="Coleine C."/>
            <person name="Stajich J.E."/>
            <person name="Selbmann L."/>
        </authorList>
    </citation>
    <scope>NUCLEOTIDE SEQUENCE [LARGE SCALE GENOMIC DNA]</scope>
    <source>
        <strain evidence="2 3">CCFEE 5910</strain>
    </source>
</reference>
<feature type="compositionally biased region" description="Low complexity" evidence="1">
    <location>
        <begin position="164"/>
        <end position="182"/>
    </location>
</feature>
<evidence type="ECO:0000313" key="2">
    <source>
        <dbReference type="EMBL" id="KAK5091195.1"/>
    </source>
</evidence>
<feature type="compositionally biased region" description="Basic residues" evidence="1">
    <location>
        <begin position="238"/>
        <end position="252"/>
    </location>
</feature>